<feature type="region of interest" description="Disordered" evidence="1">
    <location>
        <begin position="747"/>
        <end position="776"/>
    </location>
</feature>
<dbReference type="AlphaFoldDB" id="B0DSI2"/>
<dbReference type="Proteomes" id="UP000001194">
    <property type="component" value="Unassembled WGS sequence"/>
</dbReference>
<sequence>MLHEFVTFPALTSLSASSWFIDCHQKTSGILGEMATGHTGGWCQWVSYKFHMLFTTGVDFRHMVFDYCSCRTLTKFASCGLCAREAVKQYLQFKLEHMLSIYIERAVYSESLASFYDDLSSVNGAIVGSVALKMIVPVRDNVWIPRDLNIVVPLGRLCAMSSFFMKRGYELVDTGVDDQYPISDVASFSLYSNGASNVSVSESVHKDSFLSVVFASLHTGSMNFVTANDICCLYPSLTPNHKSCAFWGAEGMNDAAKALVRDRGFVLYTSPSDLKEPCGDLCPVLSRQFRGLRRIGLVCWRGIGVSALGDFHSYAWTIGAVCDKEGCPWQEQVPFDVIHAILLVLTLKSDWESIRSLSRTCKALVEPCQRQLFDTIAIHRTTISQLDSILARSPRLATYVLYLHYYTDGEVEARIYVLLLQQFSQLRSLHITGDGTEKGSVWNFMHEGLRTQLIRLLSSERLECLALTHLRSWPLSLFANCCNLRQLQIGALGLDDTNVTPFALSPFSPVCRLERLSIGSSSFYVLDQLLTATWSNGNPVIDLSTLTMVHDHSFHAPIEKLLDVCGKGIEVFYFALQAASGNPVKVDHVVPWLKPAIFPALRSFIAFQEYGVDTESHPLLWFVIDYQLPVDHGKQRAWPETPLFPLPFNDGNYRPALFANSRIRNKPSTRSFVWSSLNIEECCYRFLPLPSAHSSAGKSYTCLLPMCIDSPMASLDEILDLQLACIHYDSHHRLTVRRSCQDEDETLPQVIVSPEQGKEKSSPMSTPAPQDQHLRTGHASKPLANEAFKLKFKLDVVWLTRVVQVARPYQEPLPHHFAHFLFTPDYRKTSAASELHSFELSLLFLILPRIVHDCCAKERRHAQSMASTTLFLVNPSQVLLLFYETGTLPNFHNIVQVVVPFRNLLRLQEHHLCLPPINSHRELSTTVLKLADLWEDVRSVRKFLGEVAPKKEALENQTVGIAVVRYRVF</sequence>
<dbReference type="InParanoid" id="B0DSI2"/>
<dbReference type="SUPFAM" id="SSF52047">
    <property type="entry name" value="RNI-like"/>
    <property type="match status" value="1"/>
</dbReference>
<dbReference type="RefSeq" id="XP_001886915.1">
    <property type="nucleotide sequence ID" value="XM_001886880.1"/>
</dbReference>
<dbReference type="KEGG" id="lbc:LACBIDRAFT_332367"/>
<dbReference type="OrthoDB" id="2831624at2759"/>
<evidence type="ECO:0000313" key="3">
    <source>
        <dbReference type="Proteomes" id="UP000001194"/>
    </source>
</evidence>
<evidence type="ECO:0000313" key="2">
    <source>
        <dbReference type="EMBL" id="EDR02552.1"/>
    </source>
</evidence>
<accession>B0DSI2</accession>
<name>B0DSI2_LACBS</name>
<dbReference type="EMBL" id="DS547130">
    <property type="protein sequence ID" value="EDR02552.1"/>
    <property type="molecule type" value="Genomic_DNA"/>
</dbReference>
<evidence type="ECO:0000256" key="1">
    <source>
        <dbReference type="SAM" id="MobiDB-lite"/>
    </source>
</evidence>
<keyword evidence="3" id="KW-1185">Reference proteome</keyword>
<reference evidence="2 3" key="1">
    <citation type="journal article" date="2008" name="Nature">
        <title>The genome of Laccaria bicolor provides insights into mycorrhizal symbiosis.</title>
        <authorList>
            <person name="Martin F."/>
            <person name="Aerts A."/>
            <person name="Ahren D."/>
            <person name="Brun A."/>
            <person name="Danchin E.G.J."/>
            <person name="Duchaussoy F."/>
            <person name="Gibon J."/>
            <person name="Kohler A."/>
            <person name="Lindquist E."/>
            <person name="Pereda V."/>
            <person name="Salamov A."/>
            <person name="Shapiro H.J."/>
            <person name="Wuyts J."/>
            <person name="Blaudez D."/>
            <person name="Buee M."/>
            <person name="Brokstein P."/>
            <person name="Canbaeck B."/>
            <person name="Cohen D."/>
            <person name="Courty P.E."/>
            <person name="Coutinho P.M."/>
            <person name="Delaruelle C."/>
            <person name="Detter J.C."/>
            <person name="Deveau A."/>
            <person name="DiFazio S."/>
            <person name="Duplessis S."/>
            <person name="Fraissinet-Tachet L."/>
            <person name="Lucic E."/>
            <person name="Frey-Klett P."/>
            <person name="Fourrey C."/>
            <person name="Feussner I."/>
            <person name="Gay G."/>
            <person name="Grimwood J."/>
            <person name="Hoegger P.J."/>
            <person name="Jain P."/>
            <person name="Kilaru S."/>
            <person name="Labbe J."/>
            <person name="Lin Y.C."/>
            <person name="Legue V."/>
            <person name="Le Tacon F."/>
            <person name="Marmeisse R."/>
            <person name="Melayah D."/>
            <person name="Montanini B."/>
            <person name="Muratet M."/>
            <person name="Nehls U."/>
            <person name="Niculita-Hirzel H."/>
            <person name="Oudot-Le Secq M.P."/>
            <person name="Peter M."/>
            <person name="Quesneville H."/>
            <person name="Rajashekar B."/>
            <person name="Reich M."/>
            <person name="Rouhier N."/>
            <person name="Schmutz J."/>
            <person name="Yin T."/>
            <person name="Chalot M."/>
            <person name="Henrissat B."/>
            <person name="Kuees U."/>
            <person name="Lucas S."/>
            <person name="Van de Peer Y."/>
            <person name="Podila G.K."/>
            <person name="Polle A."/>
            <person name="Pukkila P.J."/>
            <person name="Richardson P.M."/>
            <person name="Rouze P."/>
            <person name="Sanders I.R."/>
            <person name="Stajich J.E."/>
            <person name="Tunlid A."/>
            <person name="Tuskan G."/>
            <person name="Grigoriev I.V."/>
        </authorList>
    </citation>
    <scope>NUCLEOTIDE SEQUENCE [LARGE SCALE GENOMIC DNA]</scope>
    <source>
        <strain evidence="3">S238N-H82 / ATCC MYA-4686</strain>
    </source>
</reference>
<gene>
    <name evidence="2" type="ORF">LACBIDRAFT_332367</name>
</gene>
<dbReference type="GeneID" id="6082471"/>
<proteinExistence type="predicted"/>
<dbReference type="HOGENOM" id="CLU_305886_0_0_1"/>
<organism evidence="3">
    <name type="scientific">Laccaria bicolor (strain S238N-H82 / ATCC MYA-4686)</name>
    <name type="common">Bicoloured deceiver</name>
    <name type="synonym">Laccaria laccata var. bicolor</name>
    <dbReference type="NCBI Taxonomy" id="486041"/>
    <lineage>
        <taxon>Eukaryota</taxon>
        <taxon>Fungi</taxon>
        <taxon>Dikarya</taxon>
        <taxon>Basidiomycota</taxon>
        <taxon>Agaricomycotina</taxon>
        <taxon>Agaricomycetes</taxon>
        <taxon>Agaricomycetidae</taxon>
        <taxon>Agaricales</taxon>
        <taxon>Agaricineae</taxon>
        <taxon>Hydnangiaceae</taxon>
        <taxon>Laccaria</taxon>
    </lineage>
</organism>
<protein>
    <submittedName>
        <fullName evidence="2">Predicted protein</fullName>
    </submittedName>
</protein>